<feature type="transmembrane region" description="Helical" evidence="2">
    <location>
        <begin position="59"/>
        <end position="81"/>
    </location>
</feature>
<reference evidence="5" key="1">
    <citation type="submission" date="2016-10" db="EMBL/GenBank/DDBJ databases">
        <authorList>
            <person name="Varghese N."/>
        </authorList>
    </citation>
    <scope>NUCLEOTIDE SEQUENCE [LARGE SCALE GENOMIC DNA]</scope>
    <source>
        <strain evidence="5">DSM 24868</strain>
    </source>
</reference>
<accession>A0A1H6ZE97</accession>
<feature type="transmembrane region" description="Helical" evidence="2">
    <location>
        <begin position="208"/>
        <end position="230"/>
    </location>
</feature>
<feature type="domain" description="Transglutaminase-like" evidence="3">
    <location>
        <begin position="469"/>
        <end position="538"/>
    </location>
</feature>
<dbReference type="RefSeq" id="WP_042214357.1">
    <property type="nucleotide sequence ID" value="NZ_BBLU01000006.1"/>
</dbReference>
<keyword evidence="2" id="KW-1133">Transmembrane helix</keyword>
<evidence type="ECO:0000313" key="5">
    <source>
        <dbReference type="Proteomes" id="UP000183315"/>
    </source>
</evidence>
<dbReference type="OrthoDB" id="9804023at2"/>
<dbReference type="AlphaFoldDB" id="A0A1H6ZE97"/>
<keyword evidence="2" id="KW-0812">Transmembrane</keyword>
<dbReference type="InterPro" id="IPR038765">
    <property type="entry name" value="Papain-like_cys_pep_sf"/>
</dbReference>
<evidence type="ECO:0000256" key="2">
    <source>
        <dbReference type="SAM" id="Phobius"/>
    </source>
</evidence>
<dbReference type="SMART" id="SM00460">
    <property type="entry name" value="TGc"/>
    <property type="match status" value="1"/>
</dbReference>
<keyword evidence="2" id="KW-0472">Membrane</keyword>
<feature type="region of interest" description="Disordered" evidence="1">
    <location>
        <begin position="567"/>
        <end position="590"/>
    </location>
</feature>
<dbReference type="Pfam" id="PF11992">
    <property type="entry name" value="TgpA_N"/>
    <property type="match status" value="1"/>
</dbReference>
<feature type="transmembrane region" description="Helical" evidence="2">
    <location>
        <begin position="168"/>
        <end position="187"/>
    </location>
</feature>
<dbReference type="InterPro" id="IPR021878">
    <property type="entry name" value="TgpA_N"/>
</dbReference>
<dbReference type="SUPFAM" id="SSF54001">
    <property type="entry name" value="Cysteine proteinases"/>
    <property type="match status" value="1"/>
</dbReference>
<proteinExistence type="predicted"/>
<dbReference type="Pfam" id="PF01841">
    <property type="entry name" value="Transglut_core"/>
    <property type="match status" value="1"/>
</dbReference>
<dbReference type="InterPro" id="IPR052901">
    <property type="entry name" value="Bact_TGase-like"/>
</dbReference>
<dbReference type="EMBL" id="FNZI01000004">
    <property type="protein sequence ID" value="SEJ47185.1"/>
    <property type="molecule type" value="Genomic_DNA"/>
</dbReference>
<feature type="transmembrane region" description="Helical" evidence="2">
    <location>
        <begin position="33"/>
        <end position="52"/>
    </location>
</feature>
<keyword evidence="4" id="KW-0645">Protease</keyword>
<dbReference type="GO" id="GO:0008233">
    <property type="term" value="F:peptidase activity"/>
    <property type="evidence" value="ECO:0007669"/>
    <property type="project" value="UniProtKB-KW"/>
</dbReference>
<feature type="transmembrane region" description="Helical" evidence="2">
    <location>
        <begin position="595"/>
        <end position="616"/>
    </location>
</feature>
<dbReference type="STRING" id="1043493.SAMN05421637_1911"/>
<keyword evidence="4" id="KW-0378">Hydrolase</keyword>
<organism evidence="4 5">
    <name type="scientific">Demequina mangrovi</name>
    <dbReference type="NCBI Taxonomy" id="1043493"/>
    <lineage>
        <taxon>Bacteria</taxon>
        <taxon>Bacillati</taxon>
        <taxon>Actinomycetota</taxon>
        <taxon>Actinomycetes</taxon>
        <taxon>Micrococcales</taxon>
        <taxon>Demequinaceae</taxon>
        <taxon>Demequina</taxon>
    </lineage>
</organism>
<protein>
    <submittedName>
        <fullName evidence="4">Transglutaminase-like enzyme, putative cysteine protease</fullName>
    </submittedName>
</protein>
<dbReference type="PANTHER" id="PTHR42736:SF1">
    <property type="entry name" value="PROTEIN-GLUTAMINE GAMMA-GLUTAMYLTRANSFERASE"/>
    <property type="match status" value="1"/>
</dbReference>
<evidence type="ECO:0000259" key="3">
    <source>
        <dbReference type="SMART" id="SM00460"/>
    </source>
</evidence>
<feature type="transmembrane region" description="Helical" evidence="2">
    <location>
        <begin position="144"/>
        <end position="162"/>
    </location>
</feature>
<gene>
    <name evidence="4" type="ORF">SAMN05421637_1911</name>
</gene>
<keyword evidence="5" id="KW-1185">Reference proteome</keyword>
<dbReference type="InterPro" id="IPR002931">
    <property type="entry name" value="Transglutaminase-like"/>
</dbReference>
<dbReference type="PANTHER" id="PTHR42736">
    <property type="entry name" value="PROTEIN-GLUTAMINE GAMMA-GLUTAMYLTRANSFERASE"/>
    <property type="match status" value="1"/>
</dbReference>
<evidence type="ECO:0000256" key="1">
    <source>
        <dbReference type="SAM" id="MobiDB-lite"/>
    </source>
</evidence>
<dbReference type="eggNOG" id="COG1305">
    <property type="taxonomic scope" value="Bacteria"/>
</dbReference>
<dbReference type="Gene3D" id="3.10.620.30">
    <property type="match status" value="1"/>
</dbReference>
<evidence type="ECO:0000313" key="4">
    <source>
        <dbReference type="EMBL" id="SEJ47185.1"/>
    </source>
</evidence>
<feature type="transmembrane region" description="Helical" evidence="2">
    <location>
        <begin position="117"/>
        <end position="137"/>
    </location>
</feature>
<dbReference type="Proteomes" id="UP000183315">
    <property type="component" value="Unassembled WGS sequence"/>
</dbReference>
<sequence>MSAGRWRLLATPLMAVAVGLGLAGLSGLVSFGAWLWPVAAILAATAAVITLARLATARPFLPTVAGALAGTWLLTVTYIPADDGGTRWIPGPGTPAAALVVLRDAIAYAEVTVAPAAVVPALAGTIVAGAVALLVVVDAMAVGAGFAASAGFILLVPWLPALTLERRIPTLALAGALAAWLAVVALSRRGEHGTWHARAREGAAPAPAGIAAAAIAATVAIGLAAAPLAIGGPGWGQIPRLTLPASLGGASRLDLEIDLRDSLTSRSSEPVLAYSSTGGRVDVLRAYSFSFFDGTRWDRDPEGATVPANGILWSEQVPSSVLDSPTTVSVSIGALAETRVPVPSAPRTLVAGVEWRYDSSTDEIVVDRPEGTQGLSYTVRMASDFTTEEALRAADALIDEGGDDRVPDRYLELNERIDIASVRAVAEAQTTGAADRYEAARMLQEYLRGPRFTYDTDVTPTGDDAVSTFLEERRGYCVQFATAMVVMARTLDIPARMAVGFLGGVEDGERYVVRGRDAHAWPELYFPGHGWVRFEPTPAVQTGLRPEYASVEQTDSQAFPFQEPNARSTVLPDRQPQVDQPDETSGGTAEEQAGFPWLAAGGAGLLAVAAGAAIWLRRRARADEVEDPEDAWAALRRGLGERAGDPSLTPAETEAWIVGEGPELGDEAREALGSLRAAVEDHRYSPRGTDAAPAALAAWADTVVEAAKEADRAAHARARS</sequence>
<dbReference type="GO" id="GO:0006508">
    <property type="term" value="P:proteolysis"/>
    <property type="evidence" value="ECO:0007669"/>
    <property type="project" value="UniProtKB-KW"/>
</dbReference>
<name>A0A1H6ZE97_9MICO</name>